<dbReference type="EMBL" id="JACPUR010000013">
    <property type="protein sequence ID" value="MBI3126937.1"/>
    <property type="molecule type" value="Genomic_DNA"/>
</dbReference>
<comment type="caution">
    <text evidence="3">The sequence shown here is derived from an EMBL/GenBank/DDBJ whole genome shotgun (WGS) entry which is preliminary data.</text>
</comment>
<evidence type="ECO:0000259" key="2">
    <source>
        <dbReference type="Pfam" id="PF01425"/>
    </source>
</evidence>
<evidence type="ECO:0000256" key="1">
    <source>
        <dbReference type="SAM" id="MobiDB-lite"/>
    </source>
</evidence>
<proteinExistence type="predicted"/>
<reference evidence="3" key="1">
    <citation type="submission" date="2020-07" db="EMBL/GenBank/DDBJ databases">
        <title>Huge and variable diversity of episymbiotic CPR bacteria and DPANN archaea in groundwater ecosystems.</title>
        <authorList>
            <person name="He C.Y."/>
            <person name="Keren R."/>
            <person name="Whittaker M."/>
            <person name="Farag I.F."/>
            <person name="Doudna J."/>
            <person name="Cate J.H.D."/>
            <person name="Banfield J.F."/>
        </authorList>
    </citation>
    <scope>NUCLEOTIDE SEQUENCE</scope>
    <source>
        <strain evidence="3">NC_groundwater_763_Ag_S-0.2um_68_21</strain>
    </source>
</reference>
<dbReference type="InterPro" id="IPR000120">
    <property type="entry name" value="Amidase"/>
</dbReference>
<dbReference type="SUPFAM" id="SSF75304">
    <property type="entry name" value="Amidase signature (AS) enzymes"/>
    <property type="match status" value="1"/>
</dbReference>
<dbReference type="PANTHER" id="PTHR11895:SF176">
    <property type="entry name" value="AMIDASE AMID-RELATED"/>
    <property type="match status" value="1"/>
</dbReference>
<accession>A0A932HX91</accession>
<protein>
    <submittedName>
        <fullName evidence="3">Amidase</fullName>
    </submittedName>
</protein>
<feature type="domain" description="Amidase" evidence="2">
    <location>
        <begin position="27"/>
        <end position="432"/>
    </location>
</feature>
<name>A0A932HX91_UNCTE</name>
<dbReference type="GO" id="GO:0003824">
    <property type="term" value="F:catalytic activity"/>
    <property type="evidence" value="ECO:0007669"/>
    <property type="project" value="InterPro"/>
</dbReference>
<evidence type="ECO:0000313" key="3">
    <source>
        <dbReference type="EMBL" id="MBI3126937.1"/>
    </source>
</evidence>
<dbReference type="PANTHER" id="PTHR11895">
    <property type="entry name" value="TRANSAMIDASE"/>
    <property type="match status" value="1"/>
</dbReference>
<dbReference type="Gene3D" id="3.90.1300.10">
    <property type="entry name" value="Amidase signature (AS) domain"/>
    <property type="match status" value="1"/>
</dbReference>
<dbReference type="Pfam" id="PF01425">
    <property type="entry name" value="Amidase"/>
    <property type="match status" value="1"/>
</dbReference>
<dbReference type="InterPro" id="IPR036928">
    <property type="entry name" value="AS_sf"/>
</dbReference>
<dbReference type="InterPro" id="IPR023631">
    <property type="entry name" value="Amidase_dom"/>
</dbReference>
<feature type="region of interest" description="Disordered" evidence="1">
    <location>
        <begin position="125"/>
        <end position="144"/>
    </location>
</feature>
<dbReference type="AlphaFoldDB" id="A0A932HX91"/>
<evidence type="ECO:0000313" key="4">
    <source>
        <dbReference type="Proteomes" id="UP000782312"/>
    </source>
</evidence>
<dbReference type="Proteomes" id="UP000782312">
    <property type="component" value="Unassembled WGS sequence"/>
</dbReference>
<sequence>MNEPWRLTLSEGIRRIREGRLTASAWVQSLLGRVDALEERVRAWVQVDREGALAAAARIDQGEMRGGLSGAPVGIKDIIDVKGLVREAGSPLFKGYVPEEDSVAAGRLRAAGAIILGKTVTTQFANPDPGPTRNPWNLSRSPGGSSSGSAAAVACGMVPAALGSQTGGSVIGPATFCGVVGFKPTRGRVPLAGVFSLSWTLDHLGVLSRTAEDAALLLAHIAGAHPADDTAADAPVPDYPAESLPRRPGSVLFLKGLLSRAHPEVADAALREAARLREAGVAVEEGDLPFDFDLMHATHRIIMRAEAASYHEALFRACPEDYAPTIRQTVLSGFMIPAVHYLRALRFRARLARELETLLRRHELLLLPSMASFPPPWGAAPGGKPSQVNRLATEAFSHSGLPCITLPAGRGKEGLPMGLQLGGRRFGESDLLAAARWCEEELGWRSEIANPA</sequence>
<organism evidence="3 4">
    <name type="scientific">Tectimicrobiota bacterium</name>
    <dbReference type="NCBI Taxonomy" id="2528274"/>
    <lineage>
        <taxon>Bacteria</taxon>
        <taxon>Pseudomonadati</taxon>
        <taxon>Nitrospinota/Tectimicrobiota group</taxon>
        <taxon>Candidatus Tectimicrobiota</taxon>
    </lineage>
</organism>
<gene>
    <name evidence="3" type="ORF">HYZ11_04965</name>
</gene>